<comment type="caution">
    <text evidence="1">The sequence shown here is derived from an EMBL/GenBank/DDBJ whole genome shotgun (WGS) entry which is preliminary data.</text>
</comment>
<name>A0A3L8CAP8_9PSED</name>
<reference evidence="3 4" key="1">
    <citation type="journal article" date="2018" name="Front. Microbiol.">
        <title>Discovery of Phloeophagus Beetles as a Source of Pseudomonas Strains That Produce Potentially New Bioactive Substances and Description of Pseudomonas bohemica sp. nov.</title>
        <authorList>
            <person name="Saati-Santamaria Z."/>
            <person name="Lopez-Mondejar R."/>
            <person name="Jimenez-Gomez A."/>
            <person name="Diez-Mendez A."/>
            <person name="Vetrovsky T."/>
            <person name="Igual J.M."/>
            <person name="Velazquez E."/>
            <person name="Kolarik M."/>
            <person name="Rivas R."/>
            <person name="Garcia-Fraile P."/>
        </authorList>
    </citation>
    <scope>NUCLEOTIDE SEQUENCE [LARGE SCALE GENOMIC DNA]</scope>
    <source>
        <strain evidence="1 4">A2-NA12</strain>
        <strain evidence="2 3">A2-NA13</strain>
    </source>
</reference>
<organism evidence="1 4">
    <name type="scientific">Pseudomonas prosekii</name>
    <dbReference type="NCBI Taxonomy" id="1148509"/>
    <lineage>
        <taxon>Bacteria</taxon>
        <taxon>Pseudomonadati</taxon>
        <taxon>Pseudomonadota</taxon>
        <taxon>Gammaproteobacteria</taxon>
        <taxon>Pseudomonadales</taxon>
        <taxon>Pseudomonadaceae</taxon>
        <taxon>Pseudomonas</taxon>
    </lineage>
</organism>
<dbReference type="AlphaFoldDB" id="A0A3L8CAP8"/>
<dbReference type="EMBL" id="PEGA01000030">
    <property type="protein sequence ID" value="RLU05277.1"/>
    <property type="molecule type" value="Genomic_DNA"/>
</dbReference>
<proteinExistence type="predicted"/>
<evidence type="ECO:0000313" key="1">
    <source>
        <dbReference type="EMBL" id="RLU05277.1"/>
    </source>
</evidence>
<evidence type="ECO:0000313" key="4">
    <source>
        <dbReference type="Proteomes" id="UP000282672"/>
    </source>
</evidence>
<evidence type="ECO:0000313" key="2">
    <source>
        <dbReference type="EMBL" id="RLU06538.1"/>
    </source>
</evidence>
<accession>A0A3L8CAP8</accession>
<dbReference type="Proteomes" id="UP000282140">
    <property type="component" value="Unassembled WGS sequence"/>
</dbReference>
<keyword evidence="3" id="KW-1185">Reference proteome</keyword>
<protein>
    <submittedName>
        <fullName evidence="1">Uncharacterized protein</fullName>
    </submittedName>
</protein>
<gene>
    <name evidence="1" type="ORF">CS076_24135</name>
    <name evidence="2" type="ORF">CS078_21060</name>
</gene>
<evidence type="ECO:0000313" key="3">
    <source>
        <dbReference type="Proteomes" id="UP000282140"/>
    </source>
</evidence>
<dbReference type="EMBL" id="PEGB01000014">
    <property type="protein sequence ID" value="RLU06538.1"/>
    <property type="molecule type" value="Genomic_DNA"/>
</dbReference>
<dbReference type="Proteomes" id="UP000282672">
    <property type="component" value="Unassembled WGS sequence"/>
</dbReference>
<dbReference type="RefSeq" id="WP_121734036.1">
    <property type="nucleotide sequence ID" value="NZ_PEGA01000030.1"/>
</dbReference>
<sequence>MKAKPLKNLASSRLVEPKIDDGVVLPSGEFGINFVAALGNYPDNGLKVWIAPWPGKALGDRVELLLNNRMIDQQVISETVEVAERTTLWVPPAAMQSGAHTLTYRVTARNQMAETFAPALQLLVKLDIPGGDNADPVHGQHRALYMSVAAHLLIDGVTASNVGDGVDITVAANPETATLLPYPNMAEGDVCTLSWGGFLIFSPTVTQAHIDDPQLHPLLIHVSRETILKARDSGPEGLDVSFCVTDLVGNASAGWCTPMRIKVRLGKSSLPAPIISKTCGSDLHLSSLRGEDLVVLVWAESATDFQHKDVIILSLSGISVEGEVVSSQNRQIIVGTPPTVVFARIPSAAARALVNTQVTCFYSVERGGVIVQSSLRRFVNIIGESEYLASPVAEDEEEGTLDPALAGIEVNIPFNTTTRAGHAIALDWFGVRADLSTYNPELDWYRPSADEVADRQGFFIPVAGKHLRTLAGGTLVLAYEQLRMKGDEVLSRRSLVAERLKVGELVERVDPGEACFLGSGI</sequence>